<dbReference type="Gene3D" id="3.40.50.2000">
    <property type="entry name" value="Glycogen Phosphorylase B"/>
    <property type="match status" value="2"/>
</dbReference>
<dbReference type="PANTHER" id="PTHR46401:SF2">
    <property type="entry name" value="GLYCOSYLTRANSFERASE WBBK-RELATED"/>
    <property type="match status" value="1"/>
</dbReference>
<dbReference type="GO" id="GO:0016757">
    <property type="term" value="F:glycosyltransferase activity"/>
    <property type="evidence" value="ECO:0007669"/>
    <property type="project" value="InterPro"/>
</dbReference>
<evidence type="ECO:0000256" key="1">
    <source>
        <dbReference type="ARBA" id="ARBA00022679"/>
    </source>
</evidence>
<feature type="domain" description="Glycosyl transferase family 1" evidence="2">
    <location>
        <begin position="248"/>
        <end position="404"/>
    </location>
</feature>
<dbReference type="AlphaFoldDB" id="A0A0G0QVV9"/>
<dbReference type="STRING" id="1619100.UT34_C0002G0259"/>
<evidence type="ECO:0000313" key="3">
    <source>
        <dbReference type="EMBL" id="KKR05752.1"/>
    </source>
</evidence>
<evidence type="ECO:0000259" key="2">
    <source>
        <dbReference type="Pfam" id="PF00534"/>
    </source>
</evidence>
<protein>
    <recommendedName>
        <fullName evidence="2">Glycosyl transferase family 1 domain-containing protein</fullName>
    </recommendedName>
</protein>
<accession>A0A0G0QVV9</accession>
<dbReference type="InterPro" id="IPR001296">
    <property type="entry name" value="Glyco_trans_1"/>
</dbReference>
<keyword evidence="1" id="KW-0808">Transferase</keyword>
<proteinExistence type="predicted"/>
<evidence type="ECO:0000313" key="4">
    <source>
        <dbReference type="Proteomes" id="UP000034799"/>
    </source>
</evidence>
<dbReference type="SUPFAM" id="SSF53756">
    <property type="entry name" value="UDP-Glycosyltransferase/glycogen phosphorylase"/>
    <property type="match status" value="1"/>
</dbReference>
<name>A0A0G0QVV9_9BACT</name>
<comment type="caution">
    <text evidence="3">The sequence shown here is derived from an EMBL/GenBank/DDBJ whole genome shotgun (WGS) entry which is preliminary data.</text>
</comment>
<sequence>MKSDRKKIIILTALPFRKQGNQSMIRFVNMFIKREMDVTMFTAGFDDKGENAIESSLFKAFKIKSLGFTLTAFLNKKVLKLRKNKVKSDNYFVKIRSEDIVPPYGSYNLPNLINKWSKYLLYLLDNILLMPYLLLAHFSKIKDSDVVIAYEEGYTLTARLLARLFGKKYINKFQGTILKATNRNISQAIKYFPHNYFTINKSDLCIMVQDGTDGEYYARLRGCRNIFFEPHGVYIYEHTKDYKSIVDELKRKGKFVLFNNASGSTWKRTDRVIRGLANIKKELLENIVLITTYHAANRDDLVEFVKLNNLQDKVIFLDKIDPFESNYIIQKSNVVIMTNDFSNLGNPVLEAIYYKTPLISINDGSLDGLVGNGKDCILINLDRDFDRNMALAIERMYSDKAFYKSVKEGLNVNRLVRELSEQQEREFKAIQVLLEQ</sequence>
<reference evidence="3 4" key="1">
    <citation type="journal article" date="2015" name="Nature">
        <title>rRNA introns, odd ribosomes, and small enigmatic genomes across a large radiation of phyla.</title>
        <authorList>
            <person name="Brown C.T."/>
            <person name="Hug L.A."/>
            <person name="Thomas B.C."/>
            <person name="Sharon I."/>
            <person name="Castelle C.J."/>
            <person name="Singh A."/>
            <person name="Wilkins M.J."/>
            <person name="Williams K.H."/>
            <person name="Banfield J.F."/>
        </authorList>
    </citation>
    <scope>NUCLEOTIDE SEQUENCE [LARGE SCALE GENOMIC DNA]</scope>
</reference>
<organism evidence="3 4">
    <name type="scientific">candidate division WS6 bacterium GW2011_GWF2_39_15</name>
    <dbReference type="NCBI Taxonomy" id="1619100"/>
    <lineage>
        <taxon>Bacteria</taxon>
        <taxon>Candidatus Dojkabacteria</taxon>
    </lineage>
</organism>
<dbReference type="EMBL" id="LBWK01000002">
    <property type="protein sequence ID" value="KKR05752.1"/>
    <property type="molecule type" value="Genomic_DNA"/>
</dbReference>
<dbReference type="GO" id="GO:0009103">
    <property type="term" value="P:lipopolysaccharide biosynthetic process"/>
    <property type="evidence" value="ECO:0007669"/>
    <property type="project" value="TreeGrafter"/>
</dbReference>
<dbReference type="PANTHER" id="PTHR46401">
    <property type="entry name" value="GLYCOSYLTRANSFERASE WBBK-RELATED"/>
    <property type="match status" value="1"/>
</dbReference>
<gene>
    <name evidence="3" type="ORF">UT34_C0002G0259</name>
</gene>
<dbReference type="Proteomes" id="UP000034799">
    <property type="component" value="Unassembled WGS sequence"/>
</dbReference>
<dbReference type="Pfam" id="PF00534">
    <property type="entry name" value="Glycos_transf_1"/>
    <property type="match status" value="1"/>
</dbReference>